<dbReference type="GO" id="GO:0005840">
    <property type="term" value="C:ribosome"/>
    <property type="evidence" value="ECO:0007669"/>
    <property type="project" value="UniProtKB-KW"/>
</dbReference>
<reference evidence="5 6" key="1">
    <citation type="journal article" date="1999" name="Science">
        <title>Genome sequence of the radioresistant bacterium Deinococcus radiodurans R1.</title>
        <authorList>
            <person name="White O."/>
            <person name="Eisen J.A."/>
            <person name="Heidelberg J.F."/>
            <person name="Hickey E.K."/>
            <person name="Peterson J.D."/>
            <person name="Dodson R.J."/>
            <person name="Haft D.H."/>
            <person name="Gwinn M.L."/>
            <person name="Nelson W.C."/>
            <person name="Richardson D.L."/>
            <person name="Moffat K.S."/>
            <person name="Qin H."/>
            <person name="Jiang L."/>
            <person name="Pamphile W."/>
            <person name="Crosby M."/>
            <person name="Shen M."/>
            <person name="Vamathevan J.J."/>
            <person name="Lam P."/>
            <person name="McDonald L."/>
            <person name="Utterback T."/>
            <person name="Zalewski C."/>
            <person name="Makarova K.S."/>
            <person name="Aravind L."/>
            <person name="Daly M.J."/>
            <person name="Minton K.W."/>
            <person name="Fleischmann R.D."/>
            <person name="Ketchum K.A."/>
            <person name="Nelson K.E."/>
            <person name="Salzberg S."/>
            <person name="Smith H.O."/>
            <person name="Venter J.C."/>
            <person name="Fraser C.M."/>
        </authorList>
    </citation>
    <scope>NUCLEOTIDE SEQUENCE [LARGE SCALE GENOMIC DNA]</scope>
    <source>
        <strain evidence="6">ATCC 13939 / DSM 20539 / JCM 16871 / LMG 4051 / NBRC 15346 / NCIMB 9279 / R1 / VKM B-1422</strain>
    </source>
</reference>
<dbReference type="RefSeq" id="WP_010888870.1">
    <property type="nucleotide sequence ID" value="NC_001263.1"/>
</dbReference>
<dbReference type="PANTHER" id="PTHR33542">
    <property type="entry name" value="SIROHYDROCHLORIN FERROCHELATASE, CHLOROPLASTIC"/>
    <property type="match status" value="1"/>
</dbReference>
<dbReference type="Pfam" id="PF18009">
    <property type="entry name" value="Fer4_23"/>
    <property type="match status" value="1"/>
</dbReference>
<keyword evidence="5" id="KW-0689">Ribosomal protein</keyword>
<evidence type="ECO:0000313" key="5">
    <source>
        <dbReference type="EMBL" id="AAF11786.1"/>
    </source>
</evidence>
<feature type="domain" description="DR2241 stabilising" evidence="4">
    <location>
        <begin position="275"/>
        <end position="380"/>
    </location>
</feature>
<dbReference type="InterPro" id="IPR041181">
    <property type="entry name" value="DR2241_middle"/>
</dbReference>
<organism evidence="5 6">
    <name type="scientific">Deinococcus radiodurans (strain ATCC 13939 / DSM 20539 / JCM 16871 / CCUG 27074 / LMG 4051 / NBRC 15346 / NCIMB 9279 / VKM B-1422 / R1)</name>
    <dbReference type="NCBI Taxonomy" id="243230"/>
    <lineage>
        <taxon>Bacteria</taxon>
        <taxon>Thermotogati</taxon>
        <taxon>Deinococcota</taxon>
        <taxon>Deinococci</taxon>
        <taxon>Deinococcales</taxon>
        <taxon>Deinococcaceae</taxon>
        <taxon>Deinococcus</taxon>
    </lineage>
</organism>
<evidence type="ECO:0000259" key="3">
    <source>
        <dbReference type="Pfam" id="PF18009"/>
    </source>
</evidence>
<evidence type="ECO:0000259" key="4">
    <source>
        <dbReference type="Pfam" id="PF18069"/>
    </source>
</evidence>
<proteinExistence type="evidence at protein level"/>
<dbReference type="InParanoid" id="Q9RS86"/>
<gene>
    <name evidence="5" type="ordered locus">DR_2241</name>
</gene>
<keyword evidence="5" id="KW-0687">Ribonucleoprotein</keyword>
<dbReference type="CDD" id="cd03416">
    <property type="entry name" value="CbiX_SirB_N"/>
    <property type="match status" value="1"/>
</dbReference>
<sequence>MRSLVLIGHGSHHHGESARATQQVAEALRGRGLAGHLPYDEVLEGYWQQEPGLRQVLRTVAYSDVTVVPVFLSEGYVTETVLPRELGLGHQGPVPTGGVVRVLGGRRVRYTRPLGAHPGMADAIAAQARDTLPEGTDPADVTLLLLAARPGNAALETHAQALRERGQFAGVEVVLESREALTPESHAASAVPLSEWPSRVEAGQAVLVPFLTHLGKHAAERLQQALAQAAERFPQAPPLHVGGPVGEHPAVAEVVLALAAEGREDERGGDIDQAHAEAWAALRHLAERGGRLGEVLLTPYGGLFELRHTLDEGRATLDLQTVVTPEGLRDLTARDEAGRWRPIRTWRTLPRGWRAVLSPADLRLGLELLYPAVIEESYAHEHRRLHWTPWMSTARRQTGTLARVQRATPDQVDTVAAQVCASCLRTRLWAGHTLGQTIFSGVPGGLPCAEACTVLLAAVRDEVGREAMGSGD</sequence>
<reference evidence="7" key="2">
    <citation type="journal article" date="2007" name="J. Struct. Biol.">
        <title>The crystal structure of DR2241 from Deinococcus radiodurans at 1.9 A resolution reveals a multi-domain protein with structural similarity to chelatases but also with two additional novel domains.</title>
        <authorList>
            <person name="Leiros H.K."/>
            <person name="McSweeney S.M."/>
        </authorList>
    </citation>
    <scope>X-RAY CRYSTALLOGRAPHY (1.90 ANGSTROMS) IN COMPLEX WITH [4FE-4S] CLUSTER</scope>
</reference>
<dbReference type="Pfam" id="PF01903">
    <property type="entry name" value="CbiX"/>
    <property type="match status" value="2"/>
</dbReference>
<dbReference type="SMR" id="Q9RS86"/>
<dbReference type="PIR" id="G75298">
    <property type="entry name" value="G75298"/>
</dbReference>
<protein>
    <submittedName>
        <fullName evidence="5">Ribosomal protein S2-related protein</fullName>
    </submittedName>
</protein>
<dbReference type="KEGG" id="dra:DR_2241"/>
<evidence type="ECO:0000256" key="2">
    <source>
        <dbReference type="ARBA" id="ARBA00023239"/>
    </source>
</evidence>
<name>Q9RS86_DEIRA</name>
<dbReference type="EnsemblBacteria" id="AAF11786">
    <property type="protein sequence ID" value="AAF11786"/>
    <property type="gene ID" value="DR_2241"/>
</dbReference>
<dbReference type="PANTHER" id="PTHR33542:SF3">
    <property type="entry name" value="SIROHYDROCHLORIN FERROCHELATASE, CHLOROPLASTIC"/>
    <property type="match status" value="1"/>
</dbReference>
<dbReference type="Gene3D" id="3.30.70.2320">
    <property type="match status" value="1"/>
</dbReference>
<feature type="binding site" evidence="7">
    <location>
        <position position="452"/>
    </location>
    <ligand>
        <name>[4Fe-4S] cluster</name>
        <dbReference type="ChEBI" id="CHEBI:49883"/>
    </ligand>
</feature>
<dbReference type="AlphaFoldDB" id="Q9RS86"/>
<evidence type="ECO:0007829" key="7">
    <source>
        <dbReference type="PDB" id="2JH3"/>
    </source>
</evidence>
<dbReference type="Gene3D" id="3.40.50.1400">
    <property type="match status" value="2"/>
</dbReference>
<evidence type="ECO:0000313" key="6">
    <source>
        <dbReference type="Proteomes" id="UP000002524"/>
    </source>
</evidence>
<dbReference type="PaxDb" id="243230-DR_2241"/>
<dbReference type="GeneID" id="69518491"/>
<dbReference type="PDB" id="2JH3">
    <property type="method" value="X-ray"/>
    <property type="resolution" value="1.90 A"/>
    <property type="chains" value="A/B/C/D=1-472"/>
</dbReference>
<feature type="binding site" evidence="7">
    <location>
        <position position="423"/>
    </location>
    <ligand>
        <name>[4Fe-4S] cluster</name>
        <dbReference type="ChEBI" id="CHEBI:49883"/>
    </ligand>
</feature>
<dbReference type="PDBsum" id="2JH3"/>
<evidence type="ECO:0000256" key="1">
    <source>
        <dbReference type="ARBA" id="ARBA00022723"/>
    </source>
</evidence>
<dbReference type="PIRSF" id="PIRSF018636">
    <property type="entry name" value="CbiX_N-term"/>
    <property type="match status" value="1"/>
</dbReference>
<dbReference type="NCBIfam" id="NF002672">
    <property type="entry name" value="PRK02395.1-4"/>
    <property type="match status" value="1"/>
</dbReference>
<feature type="binding site" evidence="7">
    <location>
        <position position="420"/>
    </location>
    <ligand>
        <name>[4Fe-4S] cluster</name>
        <dbReference type="ChEBI" id="CHEBI:49883"/>
    </ligand>
</feature>
<dbReference type="InterPro" id="IPR041346">
    <property type="entry name" value="DR2241_Fer4"/>
</dbReference>
<dbReference type="Gene3D" id="3.30.1360.190">
    <property type="match status" value="1"/>
</dbReference>
<dbReference type="Proteomes" id="UP000002524">
    <property type="component" value="Chromosome 1"/>
</dbReference>
<dbReference type="EvolutionaryTrace" id="Q9RS86"/>
<dbReference type="Pfam" id="PF18069">
    <property type="entry name" value="DR2241"/>
    <property type="match status" value="1"/>
</dbReference>
<keyword evidence="7" id="KW-0002">3D-structure</keyword>
<dbReference type="SUPFAM" id="SSF53800">
    <property type="entry name" value="Chelatase"/>
    <property type="match status" value="2"/>
</dbReference>
<dbReference type="eggNOG" id="COG2138">
    <property type="taxonomic scope" value="Bacteria"/>
</dbReference>
<dbReference type="OrthoDB" id="1489951at2"/>
<dbReference type="InterPro" id="IPR002762">
    <property type="entry name" value="CbiX-like"/>
</dbReference>
<keyword evidence="2" id="KW-0456">Lyase</keyword>
<keyword evidence="1 7" id="KW-0479">Metal-binding</keyword>
<dbReference type="GO" id="GO:0046872">
    <property type="term" value="F:metal ion binding"/>
    <property type="evidence" value="ECO:0007669"/>
    <property type="project" value="UniProtKB-KW"/>
</dbReference>
<keyword evidence="7" id="KW-0408">Iron</keyword>
<feature type="binding site" evidence="7">
    <location>
        <position position="448"/>
    </location>
    <ligand>
        <name>[4Fe-4S] cluster</name>
        <dbReference type="ChEBI" id="CHEBI:49883"/>
    </ligand>
</feature>
<keyword evidence="7" id="KW-0004">4Fe-4S</keyword>
<accession>Q9RS86</accession>
<dbReference type="GO" id="GO:0019354">
    <property type="term" value="P:siroheme biosynthetic process"/>
    <property type="evidence" value="ECO:0000318"/>
    <property type="project" value="GO_Central"/>
</dbReference>
<dbReference type="GO" id="GO:0051539">
    <property type="term" value="F:4 iron, 4 sulfur cluster binding"/>
    <property type="evidence" value="ECO:0007669"/>
    <property type="project" value="UniProtKB-KW"/>
</dbReference>
<dbReference type="GO" id="GO:0051266">
    <property type="term" value="F:sirohydrochlorin ferrochelatase activity"/>
    <property type="evidence" value="ECO:0000318"/>
    <property type="project" value="GO_Central"/>
</dbReference>
<dbReference type="EMBL" id="AE000513">
    <property type="protein sequence ID" value="AAF11786.1"/>
    <property type="molecule type" value="Genomic_DNA"/>
</dbReference>
<dbReference type="InterPro" id="IPR012374">
    <property type="entry name" value="CbiX-rel"/>
</dbReference>
<keyword evidence="6" id="KW-1185">Reference proteome</keyword>
<dbReference type="STRING" id="243230.DR_2241"/>
<dbReference type="InterPro" id="IPR050963">
    <property type="entry name" value="Sirohydro_Cobaltochel/CbiX"/>
</dbReference>
<dbReference type="PATRIC" id="fig|243230.17.peg.2469"/>
<keyword evidence="7" id="KW-0411">Iron-sulfur</keyword>
<feature type="domain" description="DR2241 4Fe-4S iron-sulfur cluster binding" evidence="3">
    <location>
        <begin position="384"/>
        <end position="460"/>
    </location>
</feature>
<dbReference type="HOGENOM" id="CLU_569530_0_0_0"/>